<dbReference type="EMBL" id="WOCE01000025">
    <property type="protein sequence ID" value="KAE9584544.1"/>
    <property type="molecule type" value="Genomic_DNA"/>
</dbReference>
<accession>A0A6A4NAK2</accession>
<dbReference type="AlphaFoldDB" id="A0A6A4NAK2"/>
<dbReference type="Proteomes" id="UP000447434">
    <property type="component" value="Chromosome 25"/>
</dbReference>
<gene>
    <name evidence="1" type="ORF">Lalb_Chr25g0279221</name>
</gene>
<dbReference type="InterPro" id="IPR032675">
    <property type="entry name" value="LRR_dom_sf"/>
</dbReference>
<keyword evidence="2" id="KW-1185">Reference proteome</keyword>
<dbReference type="OrthoDB" id="6066220at2759"/>
<name>A0A6A4NAK2_LUPAL</name>
<organism evidence="1 2">
    <name type="scientific">Lupinus albus</name>
    <name type="common">White lupine</name>
    <name type="synonym">Lupinus termis</name>
    <dbReference type="NCBI Taxonomy" id="3870"/>
    <lineage>
        <taxon>Eukaryota</taxon>
        <taxon>Viridiplantae</taxon>
        <taxon>Streptophyta</taxon>
        <taxon>Embryophyta</taxon>
        <taxon>Tracheophyta</taxon>
        <taxon>Spermatophyta</taxon>
        <taxon>Magnoliopsida</taxon>
        <taxon>eudicotyledons</taxon>
        <taxon>Gunneridae</taxon>
        <taxon>Pentapetalae</taxon>
        <taxon>rosids</taxon>
        <taxon>fabids</taxon>
        <taxon>Fabales</taxon>
        <taxon>Fabaceae</taxon>
        <taxon>Papilionoideae</taxon>
        <taxon>50 kb inversion clade</taxon>
        <taxon>genistoids sensu lato</taxon>
        <taxon>core genistoids</taxon>
        <taxon>Genisteae</taxon>
        <taxon>Lupinus</taxon>
    </lineage>
</organism>
<dbReference type="SUPFAM" id="SSF52047">
    <property type="entry name" value="RNI-like"/>
    <property type="match status" value="1"/>
</dbReference>
<protein>
    <submittedName>
        <fullName evidence="1">Putative leucine-rich repeat domain, L domain-containing protein</fullName>
    </submittedName>
</protein>
<dbReference type="Gene3D" id="3.80.10.10">
    <property type="entry name" value="Ribonuclease Inhibitor"/>
    <property type="match status" value="1"/>
</dbReference>
<evidence type="ECO:0000313" key="2">
    <source>
        <dbReference type="Proteomes" id="UP000447434"/>
    </source>
</evidence>
<proteinExistence type="predicted"/>
<comment type="caution">
    <text evidence="1">The sequence shown here is derived from an EMBL/GenBank/DDBJ whole genome shotgun (WGS) entry which is preliminary data.</text>
</comment>
<sequence>MDLFHGAEFLEDEHIRELSMFLRNLLHINLSGCYKLTDISFFALIMNCPLLNEDNNGGNIP</sequence>
<reference evidence="2" key="1">
    <citation type="journal article" date="2020" name="Nat. Commun.">
        <title>Genome sequence of the cluster root forming white lupin.</title>
        <authorList>
            <person name="Hufnagel B."/>
            <person name="Marques A."/>
            <person name="Soriano A."/>
            <person name="Marques L."/>
            <person name="Divol F."/>
            <person name="Doumas P."/>
            <person name="Sallet E."/>
            <person name="Mancinotti D."/>
            <person name="Carrere S."/>
            <person name="Marande W."/>
            <person name="Arribat S."/>
            <person name="Keller J."/>
            <person name="Huneau C."/>
            <person name="Blein T."/>
            <person name="Aime D."/>
            <person name="Laguerre M."/>
            <person name="Taylor J."/>
            <person name="Schubert V."/>
            <person name="Nelson M."/>
            <person name="Geu-Flores F."/>
            <person name="Crespi M."/>
            <person name="Gallardo-Guerrero K."/>
            <person name="Delaux P.-M."/>
            <person name="Salse J."/>
            <person name="Berges H."/>
            <person name="Guyot R."/>
            <person name="Gouzy J."/>
            <person name="Peret B."/>
        </authorList>
    </citation>
    <scope>NUCLEOTIDE SEQUENCE [LARGE SCALE GENOMIC DNA]</scope>
    <source>
        <strain evidence="2">cv. Amiga</strain>
    </source>
</reference>
<evidence type="ECO:0000313" key="1">
    <source>
        <dbReference type="EMBL" id="KAE9584544.1"/>
    </source>
</evidence>